<accession>A0ABQ4M937</accession>
<gene>
    <name evidence="2" type="ORF">J42TS3_14980</name>
</gene>
<sequence length="96" mass="10635">MPRVYRYFYIPDTELAALTVVEASQFTNDVGEPVEAIEGLSLNSYSRLFVNGMLQESRLYSIDPSALTLRLGLDMILAGTPIIIENVELNVQPVTA</sequence>
<dbReference type="InterPro" id="IPR025237">
    <property type="entry name" value="DUF4183"/>
</dbReference>
<reference evidence="2 3" key="1">
    <citation type="submission" date="2021-03" db="EMBL/GenBank/DDBJ databases">
        <title>Antimicrobial resistance genes in bacteria isolated from Japanese honey, and their potential for conferring macrolide and lincosamide resistance in the American foulbrood pathogen Paenibacillus larvae.</title>
        <authorList>
            <person name="Okamoto M."/>
            <person name="Kumagai M."/>
            <person name="Kanamori H."/>
            <person name="Takamatsu D."/>
        </authorList>
    </citation>
    <scope>NUCLEOTIDE SEQUENCE [LARGE SCALE GENOMIC DNA]</scope>
    <source>
        <strain evidence="2 3">J42TS3</strain>
    </source>
</reference>
<evidence type="ECO:0000259" key="1">
    <source>
        <dbReference type="Pfam" id="PF13799"/>
    </source>
</evidence>
<feature type="domain" description="DUF4183" evidence="1">
    <location>
        <begin position="20"/>
        <end position="85"/>
    </location>
</feature>
<evidence type="ECO:0000313" key="2">
    <source>
        <dbReference type="EMBL" id="GIP52463.1"/>
    </source>
</evidence>
<proteinExistence type="predicted"/>
<evidence type="ECO:0000313" key="3">
    <source>
        <dbReference type="Proteomes" id="UP000679992"/>
    </source>
</evidence>
<comment type="caution">
    <text evidence="2">The sequence shown here is derived from an EMBL/GenBank/DDBJ whole genome shotgun (WGS) entry which is preliminary data.</text>
</comment>
<dbReference type="Pfam" id="PF13799">
    <property type="entry name" value="DUF4183"/>
    <property type="match status" value="1"/>
</dbReference>
<organism evidence="2 3">
    <name type="scientific">Paenibacillus vini</name>
    <dbReference type="NCBI Taxonomy" id="1476024"/>
    <lineage>
        <taxon>Bacteria</taxon>
        <taxon>Bacillati</taxon>
        <taxon>Bacillota</taxon>
        <taxon>Bacilli</taxon>
        <taxon>Bacillales</taxon>
        <taxon>Paenibacillaceae</taxon>
        <taxon>Paenibacillus</taxon>
    </lineage>
</organism>
<dbReference type="EMBL" id="BOSL01000003">
    <property type="protein sequence ID" value="GIP52463.1"/>
    <property type="molecule type" value="Genomic_DNA"/>
</dbReference>
<keyword evidence="3" id="KW-1185">Reference proteome</keyword>
<name>A0ABQ4M937_9BACL</name>
<protein>
    <recommendedName>
        <fullName evidence="1">DUF4183 domain-containing protein</fullName>
    </recommendedName>
</protein>
<dbReference type="Proteomes" id="UP000679992">
    <property type="component" value="Unassembled WGS sequence"/>
</dbReference>